<gene>
    <name evidence="2" type="ORF">SAMN05216289_103275</name>
</gene>
<reference evidence="2 3" key="1">
    <citation type="submission" date="2016-10" db="EMBL/GenBank/DDBJ databases">
        <authorList>
            <person name="de Groot N.N."/>
        </authorList>
    </citation>
    <scope>NUCLEOTIDE SEQUENCE [LARGE SCALE GENOMIC DNA]</scope>
    <source>
        <strain evidence="2 3">CGMCC 1.7659</strain>
    </source>
</reference>
<name>A0A1I4W1N5_9GAMM</name>
<evidence type="ECO:0000313" key="3">
    <source>
        <dbReference type="Proteomes" id="UP000198575"/>
    </source>
</evidence>
<keyword evidence="1" id="KW-1133">Transmembrane helix</keyword>
<dbReference type="RefSeq" id="WP_092405136.1">
    <property type="nucleotide sequence ID" value="NZ_FOVF01000003.1"/>
</dbReference>
<accession>A0A1I4W1N5</accession>
<feature type="transmembrane region" description="Helical" evidence="1">
    <location>
        <begin position="20"/>
        <end position="39"/>
    </location>
</feature>
<dbReference type="Proteomes" id="UP000198575">
    <property type="component" value="Unassembled WGS sequence"/>
</dbReference>
<organism evidence="2 3">
    <name type="scientific">Dokdonella immobilis</name>
    <dbReference type="NCBI Taxonomy" id="578942"/>
    <lineage>
        <taxon>Bacteria</taxon>
        <taxon>Pseudomonadati</taxon>
        <taxon>Pseudomonadota</taxon>
        <taxon>Gammaproteobacteria</taxon>
        <taxon>Lysobacterales</taxon>
        <taxon>Rhodanobacteraceae</taxon>
        <taxon>Dokdonella</taxon>
    </lineage>
</organism>
<dbReference type="AlphaFoldDB" id="A0A1I4W1N5"/>
<proteinExistence type="predicted"/>
<sequence>MEKISRANITSSELRWSFGAFFVMGFFLGGIFFADDGWIVALAKNPDAPEWAQGIGSLVAIAIAIYVPWKQRQNEAADRAAQDRRQARAIAAMLRAPLDEWIDSFHSFEQNIDRSDVNFSNGQLIRCGSVGSYFFGTSKTIERHIEQLYLLGTAGDRIFDALRKAHEARALCESLLGEIGYSQERDNEVYRSDQFRMIWDRYSSIQNDIGEAIDIVVELL</sequence>
<feature type="transmembrane region" description="Helical" evidence="1">
    <location>
        <begin position="51"/>
        <end position="69"/>
    </location>
</feature>
<dbReference type="EMBL" id="FOVF01000003">
    <property type="protein sequence ID" value="SFN07474.1"/>
    <property type="molecule type" value="Genomic_DNA"/>
</dbReference>
<keyword evidence="1" id="KW-0812">Transmembrane</keyword>
<keyword evidence="1" id="KW-0472">Membrane</keyword>
<evidence type="ECO:0000313" key="2">
    <source>
        <dbReference type="EMBL" id="SFN07474.1"/>
    </source>
</evidence>
<protein>
    <submittedName>
        <fullName evidence="2">Uncharacterized protein</fullName>
    </submittedName>
</protein>
<evidence type="ECO:0000256" key="1">
    <source>
        <dbReference type="SAM" id="Phobius"/>
    </source>
</evidence>
<keyword evidence="3" id="KW-1185">Reference proteome</keyword>